<keyword evidence="3" id="KW-0767">Surface film</keyword>
<evidence type="ECO:0000256" key="11">
    <source>
        <dbReference type="SAM" id="Phobius"/>
    </source>
</evidence>
<proteinExistence type="predicted"/>
<evidence type="ECO:0000313" key="13">
    <source>
        <dbReference type="Ensembl" id="ENSACOP00000017445.1"/>
    </source>
</evidence>
<dbReference type="GO" id="GO:0005615">
    <property type="term" value="C:extracellular space"/>
    <property type="evidence" value="ECO:0007669"/>
    <property type="project" value="TreeGrafter"/>
</dbReference>
<keyword evidence="14" id="KW-1185">Reference proteome</keyword>
<dbReference type="PANTHER" id="PTHR10800">
    <property type="entry name" value="PULMONARY SURFACTANT-ASSOCIATED PROTEIN C"/>
    <property type="match status" value="1"/>
</dbReference>
<dbReference type="Gene3D" id="3.30.390.150">
    <property type="match status" value="1"/>
</dbReference>
<evidence type="ECO:0000313" key="14">
    <source>
        <dbReference type="Proteomes" id="UP000694522"/>
    </source>
</evidence>
<evidence type="ECO:0000256" key="7">
    <source>
        <dbReference type="ARBA" id="ARBA00023157"/>
    </source>
</evidence>
<reference evidence="13" key="2">
    <citation type="submission" date="2025-09" db="UniProtKB">
        <authorList>
            <consortium name="Ensembl"/>
        </authorList>
    </citation>
    <scope>IDENTIFICATION</scope>
</reference>
<keyword evidence="11" id="KW-0812">Transmembrane</keyword>
<accession>A0A8B9G445</accession>
<evidence type="ECO:0000256" key="8">
    <source>
        <dbReference type="ARBA" id="ARBA00023288"/>
    </source>
</evidence>
<dbReference type="InterPro" id="IPR001729">
    <property type="entry name" value="SP-C"/>
</dbReference>
<protein>
    <recommendedName>
        <fullName evidence="9">Surfactant protein C</fullName>
    </recommendedName>
    <alternativeName>
        <fullName evidence="10">Pulmonary surfactant-associated protein C</fullName>
    </alternativeName>
</protein>
<comment type="subcellular location">
    <subcellularLocation>
        <location evidence="2">Secreted</location>
        <location evidence="2">Extracellular space</location>
        <location evidence="2">Surface film</location>
    </subcellularLocation>
</comment>
<dbReference type="Pfam" id="PF04089">
    <property type="entry name" value="BRICHOS"/>
    <property type="match status" value="1"/>
</dbReference>
<sequence length="231" mass="25616">MESSMKQVVVEEPLDPEEGCCSTGCCSNGCCKPGCCCWPCAVCCTKCARCCMPRCCHCPGCPSCAGCIKRSLCFVPRLLCYLPRKLLSCHRLKCLLLVVLVVVLVVVIIAGALLMWLRADRYHADAVLRMGLWREPAWEEDAATFYVDDGDGNPATVIYDYKNLLVSYRSQLHGACYIAHMDKDNIPGLDTVAESFQRRQDEKRLAMPLADRSILGTTTSILCSIVPIYWA</sequence>
<evidence type="ECO:0000256" key="2">
    <source>
        <dbReference type="ARBA" id="ARBA00004364"/>
    </source>
</evidence>
<keyword evidence="4" id="KW-0964">Secreted</keyword>
<reference evidence="13" key="1">
    <citation type="submission" date="2025-08" db="UniProtKB">
        <authorList>
            <consortium name="Ensembl"/>
        </authorList>
    </citation>
    <scope>IDENTIFICATION</scope>
</reference>
<dbReference type="GO" id="GO:0007585">
    <property type="term" value="P:respiratory gaseous exchange by respiratory system"/>
    <property type="evidence" value="ECO:0007669"/>
    <property type="project" value="UniProtKB-KW"/>
</dbReference>
<dbReference type="Proteomes" id="UP000694522">
    <property type="component" value="Unplaced"/>
</dbReference>
<feature type="domain" description="BRICHOS" evidence="12">
    <location>
        <begin position="149"/>
        <end position="231"/>
    </location>
</feature>
<evidence type="ECO:0000256" key="4">
    <source>
        <dbReference type="ARBA" id="ARBA00022525"/>
    </source>
</evidence>
<evidence type="ECO:0000256" key="9">
    <source>
        <dbReference type="ARBA" id="ARBA00044778"/>
    </source>
</evidence>
<dbReference type="Ensembl" id="ENSACOT00000018083.1">
    <property type="protein sequence ID" value="ENSACOP00000017445.1"/>
    <property type="gene ID" value="ENSACOG00000012092.1"/>
</dbReference>
<dbReference type="SMART" id="SM00019">
    <property type="entry name" value="SF_P"/>
    <property type="match status" value="1"/>
</dbReference>
<feature type="transmembrane region" description="Helical" evidence="11">
    <location>
        <begin position="94"/>
        <end position="117"/>
    </location>
</feature>
<evidence type="ECO:0000256" key="10">
    <source>
        <dbReference type="ARBA" id="ARBA00044825"/>
    </source>
</evidence>
<dbReference type="InterPro" id="IPR007084">
    <property type="entry name" value="BRICHOS_dom"/>
</dbReference>
<dbReference type="SMART" id="SM01039">
    <property type="entry name" value="BRICHOS"/>
    <property type="match status" value="1"/>
</dbReference>
<keyword evidence="11" id="KW-1133">Transmembrane helix</keyword>
<keyword evidence="8" id="KW-0449">Lipoprotein</keyword>
<dbReference type="AlphaFoldDB" id="A0A8B9G445"/>
<keyword evidence="7" id="KW-1015">Disulfide bond</keyword>
<dbReference type="PROSITE" id="PS50869">
    <property type="entry name" value="BRICHOS"/>
    <property type="match status" value="1"/>
</dbReference>
<evidence type="ECO:0000256" key="1">
    <source>
        <dbReference type="ARBA" id="ARBA00002263"/>
    </source>
</evidence>
<keyword evidence="11" id="KW-0472">Membrane</keyword>
<evidence type="ECO:0000256" key="3">
    <source>
        <dbReference type="ARBA" id="ARBA00022439"/>
    </source>
</evidence>
<keyword evidence="5" id="KW-0305">Gaseous exchange</keyword>
<evidence type="ECO:0000259" key="12">
    <source>
        <dbReference type="PROSITE" id="PS50869"/>
    </source>
</evidence>
<name>A0A8B9G445_9PSIT</name>
<dbReference type="Pfam" id="PF08999">
    <property type="entry name" value="SP_C-Propep"/>
    <property type="match status" value="1"/>
</dbReference>
<organism evidence="13 14">
    <name type="scientific">Amazona collaria</name>
    <name type="common">yellow-billed parrot</name>
    <dbReference type="NCBI Taxonomy" id="241587"/>
    <lineage>
        <taxon>Eukaryota</taxon>
        <taxon>Metazoa</taxon>
        <taxon>Chordata</taxon>
        <taxon>Craniata</taxon>
        <taxon>Vertebrata</taxon>
        <taxon>Euteleostomi</taxon>
        <taxon>Archelosauria</taxon>
        <taxon>Archosauria</taxon>
        <taxon>Dinosauria</taxon>
        <taxon>Saurischia</taxon>
        <taxon>Theropoda</taxon>
        <taxon>Coelurosauria</taxon>
        <taxon>Aves</taxon>
        <taxon>Neognathae</taxon>
        <taxon>Neoaves</taxon>
        <taxon>Telluraves</taxon>
        <taxon>Australaves</taxon>
        <taxon>Psittaciformes</taxon>
        <taxon>Psittacidae</taxon>
        <taxon>Amazona</taxon>
    </lineage>
</organism>
<keyword evidence="6" id="KW-0564">Palmitate</keyword>
<evidence type="ECO:0000256" key="6">
    <source>
        <dbReference type="ARBA" id="ARBA00023139"/>
    </source>
</evidence>
<comment type="function">
    <text evidence="1">Pulmonary surfactant associated proteins promote alveolar stability by lowering the surface tension at the air-liquid interface in the peripheral air spaces.</text>
</comment>
<dbReference type="InterPro" id="IPR015091">
    <property type="entry name" value="Surfactant_protein_propep"/>
</dbReference>
<evidence type="ECO:0000256" key="5">
    <source>
        <dbReference type="ARBA" id="ARBA00022713"/>
    </source>
</evidence>
<dbReference type="PANTHER" id="PTHR10800:SF4">
    <property type="entry name" value="PULMONARY SURFACTANT-ASSOCIATED PROTEIN C"/>
    <property type="match status" value="1"/>
</dbReference>